<dbReference type="CDD" id="cd04301">
    <property type="entry name" value="NAT_SF"/>
    <property type="match status" value="1"/>
</dbReference>
<evidence type="ECO:0000256" key="2">
    <source>
        <dbReference type="ARBA" id="ARBA00023315"/>
    </source>
</evidence>
<reference evidence="6" key="1">
    <citation type="submission" date="2023-07" db="EMBL/GenBank/DDBJ databases">
        <title>30 novel species of actinomycetes from the DSMZ collection.</title>
        <authorList>
            <person name="Nouioui I."/>
        </authorList>
    </citation>
    <scope>NUCLEOTIDE SEQUENCE [LARGE SCALE GENOMIC DNA]</scope>
    <source>
        <strain evidence="6">DSM 41981</strain>
    </source>
</reference>
<accession>A0ABD5EFG9</accession>
<dbReference type="Gene3D" id="3.40.630.30">
    <property type="match status" value="1"/>
</dbReference>
<sequence length="260" mass="27254">MPTAPAPAADLDGTPAGQDHPLDNPAWAALTGPHAGFAERVGRAARYPADVAAFHAVSDPADPRAWADLAALVGPGGTASVRGVRGGPDGWETVRTGYGVQLVDTALRAEDDPGAVRLGPDDVPEILDLVARTEPGPYLPRTVELGTYLGIRRDGRLVALAGERLRPPGWTEISAVCTDPAHRGQGLATRLVRAVAAGVRARGERPFLHAAADNTDAIRLYESIGFTLRRRTVFTRVRRTGTAPSAHPGAIRAAAPEETA</sequence>
<dbReference type="PANTHER" id="PTHR43420">
    <property type="entry name" value="ACETYLTRANSFERASE"/>
    <property type="match status" value="1"/>
</dbReference>
<dbReference type="InterPro" id="IPR000182">
    <property type="entry name" value="GNAT_dom"/>
</dbReference>
<dbReference type="Proteomes" id="UP001183535">
    <property type="component" value="Unassembled WGS sequence"/>
</dbReference>
<proteinExistence type="predicted"/>
<evidence type="ECO:0000313" key="5">
    <source>
        <dbReference type="EMBL" id="MDT0433426.1"/>
    </source>
</evidence>
<evidence type="ECO:0000259" key="4">
    <source>
        <dbReference type="PROSITE" id="PS51186"/>
    </source>
</evidence>
<gene>
    <name evidence="5" type="ORF">RM877_01895</name>
</gene>
<name>A0ABD5EFG9_9ACTN</name>
<dbReference type="Pfam" id="PF08445">
    <property type="entry name" value="FR47"/>
    <property type="match status" value="1"/>
</dbReference>
<dbReference type="EC" id="2.3.1.-" evidence="5"/>
<feature type="region of interest" description="Disordered" evidence="3">
    <location>
        <begin position="1"/>
        <end position="24"/>
    </location>
</feature>
<dbReference type="GO" id="GO:0016746">
    <property type="term" value="F:acyltransferase activity"/>
    <property type="evidence" value="ECO:0007669"/>
    <property type="project" value="UniProtKB-KW"/>
</dbReference>
<dbReference type="RefSeq" id="WP_093832487.1">
    <property type="nucleotide sequence ID" value="NZ_JAVRES010000001.1"/>
</dbReference>
<dbReference type="SUPFAM" id="SSF55729">
    <property type="entry name" value="Acyl-CoA N-acyltransferases (Nat)"/>
    <property type="match status" value="1"/>
</dbReference>
<organism evidence="5 6">
    <name type="scientific">Streptomyces doudnae</name>
    <dbReference type="NCBI Taxonomy" id="3075536"/>
    <lineage>
        <taxon>Bacteria</taxon>
        <taxon>Bacillati</taxon>
        <taxon>Actinomycetota</taxon>
        <taxon>Actinomycetes</taxon>
        <taxon>Kitasatosporales</taxon>
        <taxon>Streptomycetaceae</taxon>
        <taxon>Streptomyces</taxon>
    </lineage>
</organism>
<dbReference type="InterPro" id="IPR016181">
    <property type="entry name" value="Acyl_CoA_acyltransferase"/>
</dbReference>
<keyword evidence="2 5" id="KW-0012">Acyltransferase</keyword>
<feature type="region of interest" description="Disordered" evidence="3">
    <location>
        <begin position="241"/>
        <end position="260"/>
    </location>
</feature>
<comment type="caution">
    <text evidence="5">The sequence shown here is derived from an EMBL/GenBank/DDBJ whole genome shotgun (WGS) entry which is preliminary data.</text>
</comment>
<dbReference type="InterPro" id="IPR050680">
    <property type="entry name" value="YpeA/RimI_acetyltransf"/>
</dbReference>
<protein>
    <submittedName>
        <fullName evidence="5">GNAT family N-acetyltransferase</fullName>
        <ecNumber evidence="5">2.3.1.-</ecNumber>
    </submittedName>
</protein>
<keyword evidence="1 5" id="KW-0808">Transferase</keyword>
<dbReference type="AlphaFoldDB" id="A0ABD5EFG9"/>
<dbReference type="EMBL" id="JAVRES010000001">
    <property type="protein sequence ID" value="MDT0433426.1"/>
    <property type="molecule type" value="Genomic_DNA"/>
</dbReference>
<evidence type="ECO:0000256" key="3">
    <source>
        <dbReference type="SAM" id="MobiDB-lite"/>
    </source>
</evidence>
<dbReference type="InterPro" id="IPR013653">
    <property type="entry name" value="GCN5-like_dom"/>
</dbReference>
<evidence type="ECO:0000256" key="1">
    <source>
        <dbReference type="ARBA" id="ARBA00022679"/>
    </source>
</evidence>
<feature type="domain" description="N-acetyltransferase" evidence="4">
    <location>
        <begin position="113"/>
        <end position="244"/>
    </location>
</feature>
<dbReference type="PROSITE" id="PS51186">
    <property type="entry name" value="GNAT"/>
    <property type="match status" value="1"/>
</dbReference>
<evidence type="ECO:0000313" key="6">
    <source>
        <dbReference type="Proteomes" id="UP001183535"/>
    </source>
</evidence>
<dbReference type="PANTHER" id="PTHR43420:SF3">
    <property type="entry name" value="N-ACETYLTRANSFERASE DOMAIN-CONTAINING PROTEIN"/>
    <property type="match status" value="1"/>
</dbReference>
<keyword evidence="6" id="KW-1185">Reference proteome</keyword>